<keyword evidence="2" id="KW-1185">Reference proteome</keyword>
<evidence type="ECO:0000313" key="2">
    <source>
        <dbReference type="Proteomes" id="UP000652761"/>
    </source>
</evidence>
<name>A0A843V3K9_COLES</name>
<reference evidence="1" key="1">
    <citation type="submission" date="2017-07" db="EMBL/GenBank/DDBJ databases">
        <title>Taro Niue Genome Assembly and Annotation.</title>
        <authorList>
            <person name="Atibalentja N."/>
            <person name="Keating K."/>
            <person name="Fields C.J."/>
        </authorList>
    </citation>
    <scope>NUCLEOTIDE SEQUENCE</scope>
    <source>
        <strain evidence="1">Niue_2</strain>
        <tissue evidence="1">Leaf</tissue>
    </source>
</reference>
<proteinExistence type="predicted"/>
<dbReference type="OrthoDB" id="3355217at2759"/>
<dbReference type="Proteomes" id="UP000652761">
    <property type="component" value="Unassembled WGS sequence"/>
</dbReference>
<sequence>MEEQPLLSERSEEEKWRSYQYVGRTGSVHLPPLSGAGISVEEIRSASSVSESYYPPSIHAALVSSPQSDRAAHGIEIFFSSFLPSRHRAEATSNARIAWYVDQLGAIWTIARCKRLHHDDLMITDIDVYKSGEDIFVLQNIISMCKCFADQALVFHGSYGGNISGPATNELGRQALDEVEIRQLLIDHVGHHWCWGSRPARTWKICAIEDCNVYVGTLETFIEERETVKEIEPYQGGKVDGKDNGSEVGVWELDLRTEFPLLYVAHKETRTNVPHSEAVEKCSGCEGRGEVACPTCNAGQEAGTYKKNQMSQCPLCYGRGLIAHRDGSDTICANCSGKGMIPCATCASRGLIQCQTCQGRGSLLARTIALVKW</sequence>
<dbReference type="PANTHER" id="PTHR48465">
    <property type="entry name" value="PROTEIN SSUH2 HOMOLOG"/>
    <property type="match status" value="1"/>
</dbReference>
<evidence type="ECO:0000313" key="1">
    <source>
        <dbReference type="EMBL" id="MQL92902.1"/>
    </source>
</evidence>
<organism evidence="1 2">
    <name type="scientific">Colocasia esculenta</name>
    <name type="common">Wild taro</name>
    <name type="synonym">Arum esculentum</name>
    <dbReference type="NCBI Taxonomy" id="4460"/>
    <lineage>
        <taxon>Eukaryota</taxon>
        <taxon>Viridiplantae</taxon>
        <taxon>Streptophyta</taxon>
        <taxon>Embryophyta</taxon>
        <taxon>Tracheophyta</taxon>
        <taxon>Spermatophyta</taxon>
        <taxon>Magnoliopsida</taxon>
        <taxon>Liliopsida</taxon>
        <taxon>Araceae</taxon>
        <taxon>Aroideae</taxon>
        <taxon>Colocasieae</taxon>
        <taxon>Colocasia</taxon>
    </lineage>
</organism>
<accession>A0A843V3K9</accession>
<dbReference type="AlphaFoldDB" id="A0A843V3K9"/>
<protein>
    <submittedName>
        <fullName evidence="1">Uncharacterized protein</fullName>
    </submittedName>
</protein>
<gene>
    <name evidence="1" type="ORF">Taro_025537</name>
</gene>
<comment type="caution">
    <text evidence="1">The sequence shown here is derived from an EMBL/GenBank/DDBJ whole genome shotgun (WGS) entry which is preliminary data.</text>
</comment>
<dbReference type="InterPro" id="IPR052789">
    <property type="entry name" value="SSUH2_homolog"/>
</dbReference>
<dbReference type="PANTHER" id="PTHR48465:SF1">
    <property type="entry name" value="PROTEIN SSUH2 HOMOLOG"/>
    <property type="match status" value="1"/>
</dbReference>
<dbReference type="EMBL" id="NMUH01001498">
    <property type="protein sequence ID" value="MQL92902.1"/>
    <property type="molecule type" value="Genomic_DNA"/>
</dbReference>